<gene>
    <name evidence="1" type="ORF">OM076_38895</name>
</gene>
<name>A0A9X3N7H5_9ACTN</name>
<protein>
    <submittedName>
        <fullName evidence="1">DUF6325 family protein</fullName>
    </submittedName>
</protein>
<dbReference type="RefSeq" id="WP_270045555.1">
    <property type="nucleotide sequence ID" value="NZ_JAPDOD010000062.1"/>
</dbReference>
<comment type="caution">
    <text evidence="1">The sequence shown here is derived from an EMBL/GenBank/DDBJ whole genome shotgun (WGS) entry which is preliminary data.</text>
</comment>
<organism evidence="1 2">
    <name type="scientific">Solirubrobacter ginsenosidimutans</name>
    <dbReference type="NCBI Taxonomy" id="490573"/>
    <lineage>
        <taxon>Bacteria</taxon>
        <taxon>Bacillati</taxon>
        <taxon>Actinomycetota</taxon>
        <taxon>Thermoleophilia</taxon>
        <taxon>Solirubrobacterales</taxon>
        <taxon>Solirubrobacteraceae</taxon>
        <taxon>Solirubrobacter</taxon>
    </lineage>
</organism>
<keyword evidence="2" id="KW-1185">Reference proteome</keyword>
<evidence type="ECO:0000313" key="2">
    <source>
        <dbReference type="Proteomes" id="UP001149140"/>
    </source>
</evidence>
<dbReference type="AlphaFoldDB" id="A0A9X3N7H5"/>
<accession>A0A9X3N7H5</accession>
<reference evidence="1" key="1">
    <citation type="submission" date="2022-10" db="EMBL/GenBank/DDBJ databases">
        <title>The WGS of Solirubrobacter ginsenosidimutans DSM 21036.</title>
        <authorList>
            <person name="Jiang Z."/>
        </authorList>
    </citation>
    <scope>NUCLEOTIDE SEQUENCE</scope>
    <source>
        <strain evidence="1">DSM 21036</strain>
    </source>
</reference>
<dbReference type="InterPro" id="IPR046288">
    <property type="entry name" value="DUF6325"/>
</dbReference>
<proteinExistence type="predicted"/>
<sequence length="139" mass="14631">MTSIGPVQFIAVGFPGNATYEGRIITEIEAIEASGSLRVLDVLFVRKDPSTGELQTMDIQSEELRALAGTLTLGVSRREIEGVGDELEPGQAAGMILVEHVWARDLAEAIESTGGGVLAQGLLGPEDLQAIVTELARAS</sequence>
<evidence type="ECO:0000313" key="1">
    <source>
        <dbReference type="EMBL" id="MDA0166298.1"/>
    </source>
</evidence>
<dbReference type="Pfam" id="PF19850">
    <property type="entry name" value="DUF6325"/>
    <property type="match status" value="1"/>
</dbReference>
<dbReference type="EMBL" id="JAPDOD010000062">
    <property type="protein sequence ID" value="MDA0166298.1"/>
    <property type="molecule type" value="Genomic_DNA"/>
</dbReference>
<dbReference type="Proteomes" id="UP001149140">
    <property type="component" value="Unassembled WGS sequence"/>
</dbReference>